<feature type="domain" description="Cytoskeleton protein RodZ-like C-terminal" evidence="3">
    <location>
        <begin position="272"/>
        <end position="343"/>
    </location>
</feature>
<evidence type="ECO:0000313" key="4">
    <source>
        <dbReference type="EMBL" id="AFL74646.1"/>
    </source>
</evidence>
<dbReference type="OrthoDB" id="9790252at2"/>
<dbReference type="HOGENOM" id="CLU_047530_3_0_6"/>
<keyword evidence="2" id="KW-0472">Membrane</keyword>
<feature type="compositionally biased region" description="Polar residues" evidence="1">
    <location>
        <begin position="198"/>
        <end position="210"/>
    </location>
</feature>
<dbReference type="InterPro" id="IPR050400">
    <property type="entry name" value="Bact_Cytoskel_RodZ"/>
</dbReference>
<dbReference type="GO" id="GO:0003677">
    <property type="term" value="F:DNA binding"/>
    <property type="evidence" value="ECO:0007669"/>
    <property type="project" value="InterPro"/>
</dbReference>
<proteinExistence type="predicted"/>
<keyword evidence="5" id="KW-1185">Reference proteome</keyword>
<dbReference type="PANTHER" id="PTHR34475:SF1">
    <property type="entry name" value="CYTOSKELETON PROTEIN RODZ"/>
    <property type="match status" value="1"/>
</dbReference>
<dbReference type="Gene3D" id="1.10.260.40">
    <property type="entry name" value="lambda repressor-like DNA-binding domains"/>
    <property type="match status" value="1"/>
</dbReference>
<protein>
    <recommendedName>
        <fullName evidence="3">Cytoskeleton protein RodZ-like C-terminal domain-containing protein</fullName>
    </recommendedName>
</protein>
<evidence type="ECO:0000256" key="2">
    <source>
        <dbReference type="SAM" id="Phobius"/>
    </source>
</evidence>
<feature type="region of interest" description="Disordered" evidence="1">
    <location>
        <begin position="162"/>
        <end position="258"/>
    </location>
</feature>
<dbReference type="EMBL" id="CP003154">
    <property type="protein sequence ID" value="AFL74646.1"/>
    <property type="molecule type" value="Genomic_DNA"/>
</dbReference>
<dbReference type="eggNOG" id="COG1426">
    <property type="taxonomic scope" value="Bacteria"/>
</dbReference>
<evidence type="ECO:0000259" key="3">
    <source>
        <dbReference type="Pfam" id="PF13464"/>
    </source>
</evidence>
<dbReference type="KEGG" id="tvi:Thivi_2728"/>
<dbReference type="Proteomes" id="UP000006062">
    <property type="component" value="Chromosome"/>
</dbReference>
<keyword evidence="2" id="KW-0812">Transmembrane</keyword>
<dbReference type="Pfam" id="PF13464">
    <property type="entry name" value="RodZ_C"/>
    <property type="match status" value="1"/>
</dbReference>
<dbReference type="InterPro" id="IPR010982">
    <property type="entry name" value="Lambda_DNA-bd_dom_sf"/>
</dbReference>
<sequence length="350" mass="37538">MNQMTANDSDDRKVVDLVESPGRRLRVQRQSRGIEIERIATQLHLRNDVVEALEQDRYDALPAPVYVAGYLRNYARLIGLDPTSIVNAYYAATPQADHRMTQVVQTQGARRDRQPGNLRGRLIGLAIAGAAIVTLTLWWQNRADQGVGFSSDWLQSLFGQAQSQMAAAEEEQGRDEASPATEFDAPEPGAAEPVLAEQPTTAPADTTESDAPTPIPVSLTTSTPTPLTAPEPVLAQSGGVPGPLRPEAAGVADTAEEPETAVVTPASATEVVLEFTGTSWVSVMGSDGNVVLNGEMREGDRRVLEGQPPYKFVIGNASATRMTLGGNAFDLIGRSRGNVARFTLDPQNPR</sequence>
<evidence type="ECO:0000313" key="5">
    <source>
        <dbReference type="Proteomes" id="UP000006062"/>
    </source>
</evidence>
<organism evidence="4 5">
    <name type="scientific">Thiocystis violascens (strain ATCC 17096 / DSM 198 / 6111)</name>
    <name type="common">Chromatium violascens</name>
    <dbReference type="NCBI Taxonomy" id="765911"/>
    <lineage>
        <taxon>Bacteria</taxon>
        <taxon>Pseudomonadati</taxon>
        <taxon>Pseudomonadota</taxon>
        <taxon>Gammaproteobacteria</taxon>
        <taxon>Chromatiales</taxon>
        <taxon>Chromatiaceae</taxon>
        <taxon>Thiocystis</taxon>
    </lineage>
</organism>
<dbReference type="PANTHER" id="PTHR34475">
    <property type="match status" value="1"/>
</dbReference>
<dbReference type="AlphaFoldDB" id="I3YCC8"/>
<gene>
    <name evidence="4" type="ordered locus">Thivi_2728</name>
</gene>
<dbReference type="Pfam" id="PF13413">
    <property type="entry name" value="HTH_25"/>
    <property type="match status" value="1"/>
</dbReference>
<accession>I3YCC8</accession>
<name>I3YCC8_THIV6</name>
<evidence type="ECO:0000256" key="1">
    <source>
        <dbReference type="SAM" id="MobiDB-lite"/>
    </source>
</evidence>
<feature type="compositionally biased region" description="Low complexity" evidence="1">
    <location>
        <begin position="216"/>
        <end position="232"/>
    </location>
</feature>
<dbReference type="InterPro" id="IPR025194">
    <property type="entry name" value="RodZ-like_C"/>
</dbReference>
<reference evidence="4 5" key="1">
    <citation type="submission" date="2012-06" db="EMBL/GenBank/DDBJ databases">
        <title>Complete sequence of Thiocystis violascens DSM 198.</title>
        <authorList>
            <consortium name="US DOE Joint Genome Institute"/>
            <person name="Lucas S."/>
            <person name="Han J."/>
            <person name="Lapidus A."/>
            <person name="Cheng J.-F."/>
            <person name="Goodwin L."/>
            <person name="Pitluck S."/>
            <person name="Peters L."/>
            <person name="Ovchinnikova G."/>
            <person name="Teshima H."/>
            <person name="Detter J.C."/>
            <person name="Han C."/>
            <person name="Tapia R."/>
            <person name="Land M."/>
            <person name="Hauser L."/>
            <person name="Kyrpides N."/>
            <person name="Ivanova N."/>
            <person name="Pagani I."/>
            <person name="Vogl K."/>
            <person name="Liu Z."/>
            <person name="Frigaard N.-U."/>
            <person name="Bryant D."/>
            <person name="Woyke T."/>
        </authorList>
    </citation>
    <scope>NUCLEOTIDE SEQUENCE [LARGE SCALE GENOMIC DNA]</scope>
    <source>
        <strain evidence="5">ATCC 17096 / DSM 198 / 6111</strain>
    </source>
</reference>
<feature type="transmembrane region" description="Helical" evidence="2">
    <location>
        <begin position="120"/>
        <end position="139"/>
    </location>
</feature>
<dbReference type="RefSeq" id="WP_014779080.1">
    <property type="nucleotide sequence ID" value="NC_018012.1"/>
</dbReference>
<keyword evidence="2" id="KW-1133">Transmembrane helix</keyword>
<dbReference type="STRING" id="765911.Thivi_2728"/>